<dbReference type="AlphaFoldDB" id="A0A383ACQ7"/>
<proteinExistence type="predicted"/>
<reference evidence="2" key="1">
    <citation type="submission" date="2018-05" db="EMBL/GenBank/DDBJ databases">
        <authorList>
            <person name="Lanie J.A."/>
            <person name="Ng W.-L."/>
            <person name="Kazmierczak K.M."/>
            <person name="Andrzejewski T.M."/>
            <person name="Davidsen T.M."/>
            <person name="Wayne K.J."/>
            <person name="Tettelin H."/>
            <person name="Glass J.I."/>
            <person name="Rusch D."/>
            <person name="Podicherti R."/>
            <person name="Tsui H.-C.T."/>
            <person name="Winkler M.E."/>
        </authorList>
    </citation>
    <scope>NUCLEOTIDE SEQUENCE</scope>
</reference>
<sequence length="32" mass="3747">MLNNSTLRYVKADNKKTKDLTNHIESDNIKEL</sequence>
<feature type="compositionally biased region" description="Basic and acidic residues" evidence="1">
    <location>
        <begin position="10"/>
        <end position="32"/>
    </location>
</feature>
<evidence type="ECO:0000313" key="2">
    <source>
        <dbReference type="EMBL" id="SVE04975.1"/>
    </source>
</evidence>
<feature type="non-terminal residue" evidence="2">
    <location>
        <position position="1"/>
    </location>
</feature>
<feature type="region of interest" description="Disordered" evidence="1">
    <location>
        <begin position="1"/>
        <end position="32"/>
    </location>
</feature>
<feature type="non-terminal residue" evidence="2">
    <location>
        <position position="32"/>
    </location>
</feature>
<protein>
    <submittedName>
        <fullName evidence="2">Uncharacterized protein</fullName>
    </submittedName>
</protein>
<dbReference type="EMBL" id="UINC01190696">
    <property type="protein sequence ID" value="SVE04975.1"/>
    <property type="molecule type" value="Genomic_DNA"/>
</dbReference>
<name>A0A383ACQ7_9ZZZZ</name>
<evidence type="ECO:0000256" key="1">
    <source>
        <dbReference type="SAM" id="MobiDB-lite"/>
    </source>
</evidence>
<accession>A0A383ACQ7</accession>
<gene>
    <name evidence="2" type="ORF">METZ01_LOCUS457829</name>
</gene>
<organism evidence="2">
    <name type="scientific">marine metagenome</name>
    <dbReference type="NCBI Taxonomy" id="408172"/>
    <lineage>
        <taxon>unclassified sequences</taxon>
        <taxon>metagenomes</taxon>
        <taxon>ecological metagenomes</taxon>
    </lineage>
</organism>